<dbReference type="Gene3D" id="3.40.50.150">
    <property type="entry name" value="Vaccinia Virus protein VP39"/>
    <property type="match status" value="1"/>
</dbReference>
<dbReference type="PANTHER" id="PTHR13090">
    <property type="entry name" value="ARGININE-HYDROXYLASE NDUFAF5, MITOCHONDRIAL"/>
    <property type="match status" value="1"/>
</dbReference>
<dbReference type="InterPro" id="IPR029063">
    <property type="entry name" value="SAM-dependent_MTases_sf"/>
</dbReference>
<dbReference type="RefSeq" id="XP_011502528.1">
    <property type="nucleotide sequence ID" value="XM_011504226.1"/>
</dbReference>
<dbReference type="GeneID" id="105365931"/>
<evidence type="ECO:0000256" key="1">
    <source>
        <dbReference type="ARBA" id="ARBA00022603"/>
    </source>
</evidence>
<dbReference type="GO" id="GO:0032259">
    <property type="term" value="P:methylation"/>
    <property type="evidence" value="ECO:0007669"/>
    <property type="project" value="UniProtKB-KW"/>
</dbReference>
<gene>
    <name evidence="4" type="primary">LOC105365931</name>
</gene>
<dbReference type="Proteomes" id="UP000695007">
    <property type="component" value="Unplaced"/>
</dbReference>
<evidence type="ECO:0000313" key="3">
    <source>
        <dbReference type="Proteomes" id="UP000695007"/>
    </source>
</evidence>
<dbReference type="KEGG" id="csol:105365931"/>
<dbReference type="GO" id="GO:0032981">
    <property type="term" value="P:mitochondrial respiratory chain complex I assembly"/>
    <property type="evidence" value="ECO:0007669"/>
    <property type="project" value="TreeGrafter"/>
</dbReference>
<dbReference type="Pfam" id="PF13489">
    <property type="entry name" value="Methyltransf_23"/>
    <property type="match status" value="1"/>
</dbReference>
<dbReference type="AlphaFoldDB" id="A0AAJ7DZW3"/>
<dbReference type="PANTHER" id="PTHR13090:SF1">
    <property type="entry name" value="ARGININE-HYDROXYLASE NDUFAF5, MITOCHONDRIAL"/>
    <property type="match status" value="1"/>
</dbReference>
<reference evidence="4" key="1">
    <citation type="submission" date="2025-08" db="UniProtKB">
        <authorList>
            <consortium name="RefSeq"/>
        </authorList>
    </citation>
    <scope>IDENTIFICATION</scope>
</reference>
<evidence type="ECO:0000313" key="4">
    <source>
        <dbReference type="RefSeq" id="XP_011502528.1"/>
    </source>
</evidence>
<dbReference type="GO" id="GO:0005739">
    <property type="term" value="C:mitochondrion"/>
    <property type="evidence" value="ECO:0007669"/>
    <property type="project" value="TreeGrafter"/>
</dbReference>
<dbReference type="GO" id="GO:0008168">
    <property type="term" value="F:methyltransferase activity"/>
    <property type="evidence" value="ECO:0007669"/>
    <property type="project" value="UniProtKB-KW"/>
</dbReference>
<sequence length="332" mass="37731">MNSLRKLIKKEISITNLALIIPSNNINIQVFDRNSKLLQRERAAKALDVKIYDYIKDEIGCRLSDRIFDIKRKFNSVLNIGCGRGHVSKFIPKESVNKLILADLSPSWLEQAQATEGIKIEKQILDEETFVLEPNSLDFVISCLSLHWVNNLPGCFRCIINSLKKDGAFMAAIFGADTLYELRGSLQLAELERDGGISPRISPFTHIKDIGALLTDAGFTMLTVDTEELIIGYPSMYELMWDLKGMGESNAARNRKLHLSRDTLFAASAIYNQLYGKIKEKDKSRYIPATFQIIYMIGWKPDESQPKIMKQGTGEISLKDMYRIDEIIKEKQ</sequence>
<keyword evidence="3" id="KW-1185">Reference proteome</keyword>
<proteinExistence type="predicted"/>
<evidence type="ECO:0000256" key="2">
    <source>
        <dbReference type="ARBA" id="ARBA00022679"/>
    </source>
</evidence>
<dbReference type="CDD" id="cd02440">
    <property type="entry name" value="AdoMet_MTases"/>
    <property type="match status" value="1"/>
</dbReference>
<keyword evidence="1" id="KW-0489">Methyltransferase</keyword>
<keyword evidence="2" id="KW-0808">Transferase</keyword>
<dbReference type="SUPFAM" id="SSF53335">
    <property type="entry name" value="S-adenosyl-L-methionine-dependent methyltransferases"/>
    <property type="match status" value="1"/>
</dbReference>
<accession>A0AAJ7DZW3</accession>
<name>A0AAJ7DZW3_9HYME</name>
<organism evidence="3 4">
    <name type="scientific">Ceratosolen solmsi marchali</name>
    <dbReference type="NCBI Taxonomy" id="326594"/>
    <lineage>
        <taxon>Eukaryota</taxon>
        <taxon>Metazoa</taxon>
        <taxon>Ecdysozoa</taxon>
        <taxon>Arthropoda</taxon>
        <taxon>Hexapoda</taxon>
        <taxon>Insecta</taxon>
        <taxon>Pterygota</taxon>
        <taxon>Neoptera</taxon>
        <taxon>Endopterygota</taxon>
        <taxon>Hymenoptera</taxon>
        <taxon>Apocrita</taxon>
        <taxon>Proctotrupomorpha</taxon>
        <taxon>Chalcidoidea</taxon>
        <taxon>Agaonidae</taxon>
        <taxon>Agaoninae</taxon>
        <taxon>Ceratosolen</taxon>
    </lineage>
</organism>
<dbReference type="InterPro" id="IPR050602">
    <property type="entry name" value="Malonyl-ACP_OMT"/>
</dbReference>
<protein>
    <submittedName>
        <fullName evidence="4">NADH dehydrogenase [ubiquinone] 1 alpha subcomplex assembly factor 5</fullName>
    </submittedName>
</protein>